<proteinExistence type="predicted"/>
<protein>
    <recommendedName>
        <fullName evidence="4">Transmembrane protein</fullName>
    </recommendedName>
</protein>
<feature type="transmembrane region" description="Helical" evidence="1">
    <location>
        <begin position="62"/>
        <end position="86"/>
    </location>
</feature>
<name>A0A2N0PZ34_9GLOM</name>
<evidence type="ECO:0008006" key="4">
    <source>
        <dbReference type="Google" id="ProtNLM"/>
    </source>
</evidence>
<keyword evidence="1" id="KW-1133">Transmembrane helix</keyword>
<evidence type="ECO:0000256" key="1">
    <source>
        <dbReference type="SAM" id="Phobius"/>
    </source>
</evidence>
<dbReference type="EMBL" id="LLXJ01000269">
    <property type="protein sequence ID" value="PKC12100.1"/>
    <property type="molecule type" value="Genomic_DNA"/>
</dbReference>
<comment type="caution">
    <text evidence="2">The sequence shown here is derived from an EMBL/GenBank/DDBJ whole genome shotgun (WGS) entry which is preliminary data.</text>
</comment>
<dbReference type="VEuPathDB" id="FungiDB:FUN_024927"/>
<gene>
    <name evidence="2" type="ORF">RhiirA5_497174</name>
</gene>
<dbReference type="Proteomes" id="UP000232722">
    <property type="component" value="Unassembled WGS sequence"/>
</dbReference>
<evidence type="ECO:0000313" key="3">
    <source>
        <dbReference type="Proteomes" id="UP000232722"/>
    </source>
</evidence>
<keyword evidence="1" id="KW-0472">Membrane</keyword>
<sequence>MQEVRKGRVSSLGTAILVTTENAKDAEGTGLFSWNGNFVIGNRGKCEVDVCGSTRIDSTHRLVWSTTASVLIFGFGYIGFSFSFWVSDSLWTDVGFGSCMARWIDVGFDSWMLDRCCFDSLTLNRWMSASILVCWIDISFRLLDVGWISTLIPGYQIYIGFDSLALDRWVSKFHFETLIFEKFN</sequence>
<dbReference type="VEuPathDB" id="FungiDB:RhiirFUN_013685"/>
<reference evidence="2 3" key="1">
    <citation type="submission" date="2016-04" db="EMBL/GenBank/DDBJ databases">
        <title>Genome analyses suggest a sexual origin of heterokaryosis in a supposedly ancient asexual fungus.</title>
        <authorList>
            <person name="Ropars J."/>
            <person name="Sedzielewska K."/>
            <person name="Noel J."/>
            <person name="Charron P."/>
            <person name="Farinelli L."/>
            <person name="Marton T."/>
            <person name="Kruger M."/>
            <person name="Pelin A."/>
            <person name="Brachmann A."/>
            <person name="Corradi N."/>
        </authorList>
    </citation>
    <scope>NUCLEOTIDE SEQUENCE [LARGE SCALE GENOMIC DNA]</scope>
    <source>
        <strain evidence="2 3">A5</strain>
    </source>
</reference>
<organism evidence="2 3">
    <name type="scientific">Rhizophagus irregularis</name>
    <dbReference type="NCBI Taxonomy" id="588596"/>
    <lineage>
        <taxon>Eukaryota</taxon>
        <taxon>Fungi</taxon>
        <taxon>Fungi incertae sedis</taxon>
        <taxon>Mucoromycota</taxon>
        <taxon>Glomeromycotina</taxon>
        <taxon>Glomeromycetes</taxon>
        <taxon>Glomerales</taxon>
        <taxon>Glomeraceae</taxon>
        <taxon>Rhizophagus</taxon>
    </lineage>
</organism>
<dbReference type="VEuPathDB" id="FungiDB:RhiirA1_473839"/>
<keyword evidence="1" id="KW-0812">Transmembrane</keyword>
<reference evidence="2 3" key="2">
    <citation type="submission" date="2017-09" db="EMBL/GenBank/DDBJ databases">
        <title>Extensive intraspecific genome diversity in a model arbuscular mycorrhizal fungus.</title>
        <authorList>
            <person name="Chen E.C."/>
            <person name="Morin E."/>
            <person name="Beaudet D."/>
            <person name="Noel J."/>
            <person name="Ndikumana S."/>
            <person name="Charron P."/>
            <person name="St-Onge C."/>
            <person name="Giorgi J."/>
            <person name="Grigoriev I.V."/>
            <person name="Roux C."/>
            <person name="Martin F.M."/>
            <person name="Corradi N."/>
        </authorList>
    </citation>
    <scope>NUCLEOTIDE SEQUENCE [LARGE SCALE GENOMIC DNA]</scope>
    <source>
        <strain evidence="2 3">A5</strain>
    </source>
</reference>
<evidence type="ECO:0000313" key="2">
    <source>
        <dbReference type="EMBL" id="PKC12100.1"/>
    </source>
</evidence>
<accession>A0A2N0PZ34</accession>
<dbReference type="AlphaFoldDB" id="A0A2N0PZ34"/>